<sequence length="335" mass="37885">MSAAQWFSPVSLIAGLCQQPEGFEFFQAVRLLQLYLKQQKNLSADQVLDEAIEFNATLSLAFQKSEIESLKHVEQTGRYIIIPTMLGLTGNLGALPLVYTQKLKSSLWARKHGSLAFLNLFNNRLINLFYKAAVKHNLPLLAEIYQDKRYLNCIHALTGYSQTENSPDNLKEDYIFAEFGGLLQGQTLNIETIQQLLTAILNHPVKVHQFIAEWFEIPVSNRSYLSDNSVQLGINSFCGEKVKQIDSKIQLEIGPLSYSDYLELLPTGKKYQLLKKILSRLCNLILIVEVKLVIQKQAVKPVCLAFNNNIGIGQGAFLLSKEPQNHQSQTRFILK</sequence>
<reference evidence="1 2" key="1">
    <citation type="submission" date="2016-10" db="EMBL/GenBank/DDBJ databases">
        <title>Draft Genome sequence of Alkanindiges sp. strain H1.</title>
        <authorList>
            <person name="Subhash Y."/>
            <person name="Lee S."/>
        </authorList>
    </citation>
    <scope>NUCLEOTIDE SEQUENCE [LARGE SCALE GENOMIC DNA]</scope>
    <source>
        <strain evidence="1 2">H1</strain>
    </source>
</reference>
<dbReference type="RefSeq" id="WP_076879396.1">
    <property type="nucleotide sequence ID" value="NZ_MLCN01000063.1"/>
</dbReference>
<dbReference type="STRING" id="1907941.BKE30_15010"/>
<protein>
    <recommendedName>
        <fullName evidence="3">Type VI secretion system baseplate subunit TssG</fullName>
    </recommendedName>
</protein>
<dbReference type="OrthoDB" id="1523296at2"/>
<evidence type="ECO:0008006" key="3">
    <source>
        <dbReference type="Google" id="ProtNLM"/>
    </source>
</evidence>
<accession>A0A1S8CRK6</accession>
<organism evidence="1 2">
    <name type="scientific">Alkanindiges hydrocarboniclasticus</name>
    <dbReference type="NCBI Taxonomy" id="1907941"/>
    <lineage>
        <taxon>Bacteria</taxon>
        <taxon>Pseudomonadati</taxon>
        <taxon>Pseudomonadota</taxon>
        <taxon>Gammaproteobacteria</taxon>
        <taxon>Moraxellales</taxon>
        <taxon>Moraxellaceae</taxon>
        <taxon>Alkanindiges</taxon>
    </lineage>
</organism>
<dbReference type="Proteomes" id="UP000192132">
    <property type="component" value="Unassembled WGS sequence"/>
</dbReference>
<proteinExistence type="predicted"/>
<dbReference type="AlphaFoldDB" id="A0A1S8CRK6"/>
<evidence type="ECO:0000313" key="1">
    <source>
        <dbReference type="EMBL" id="ONG37221.1"/>
    </source>
</evidence>
<dbReference type="EMBL" id="MLCN01000063">
    <property type="protein sequence ID" value="ONG37221.1"/>
    <property type="molecule type" value="Genomic_DNA"/>
</dbReference>
<evidence type="ECO:0000313" key="2">
    <source>
        <dbReference type="Proteomes" id="UP000192132"/>
    </source>
</evidence>
<dbReference type="NCBIfam" id="TIGR03347">
    <property type="entry name" value="VI_chp_1"/>
    <property type="match status" value="1"/>
</dbReference>
<dbReference type="PANTHER" id="PTHR35564">
    <property type="match status" value="1"/>
</dbReference>
<gene>
    <name evidence="1" type="ORF">BKE30_15010</name>
</gene>
<comment type="caution">
    <text evidence="1">The sequence shown here is derived from an EMBL/GenBank/DDBJ whole genome shotgun (WGS) entry which is preliminary data.</text>
</comment>
<name>A0A1S8CRK6_9GAMM</name>
<dbReference type="Pfam" id="PF06996">
    <property type="entry name" value="T6SS_TssG"/>
    <property type="match status" value="1"/>
</dbReference>
<dbReference type="PANTHER" id="PTHR35564:SF4">
    <property type="entry name" value="CYTOPLASMIC PROTEIN"/>
    <property type="match status" value="1"/>
</dbReference>
<keyword evidence="2" id="KW-1185">Reference proteome</keyword>
<dbReference type="InterPro" id="IPR010732">
    <property type="entry name" value="T6SS_TssG-like"/>
</dbReference>